<dbReference type="InterPro" id="IPR050490">
    <property type="entry name" value="Bact_solute-bd_prot1"/>
</dbReference>
<feature type="chain" id="PRO_5039242239" description="ABC transporter substrate-binding protein" evidence="3">
    <location>
        <begin position="20"/>
        <end position="533"/>
    </location>
</feature>
<comment type="caution">
    <text evidence="4">The sequence shown here is derived from an EMBL/GenBank/DDBJ whole genome shotgun (WGS) entry which is preliminary data.</text>
</comment>
<accession>A0A919YMU6</accession>
<dbReference type="AlphaFoldDB" id="A0A919YMU6"/>
<sequence>MKKFILSLGIIMLAFSVLTACSGNSSSNNKQPATNEPAATQHTDSAEGNAEPTKFSISLRTLAVNYVENHVNINEDVWVKRLEELSNTDLDIKLIPHAEYEQKMAQMFAISDIPDVVQANGGVSGKELAGSVQAGLFMPLDEILQEYGQDLLKSIPESVWEYQKLDGQIYAIPDWLSNTSRRATVIRMDLLEKTGLPVPKTVDDYLNVLREFKKLGVEQPFQARENLKYSDVFFGTFDAYSYNTMFMEQDGQIVPKFFDVENMQNAIQTYQTMYNEGLISKEFATINPATYKNNILAGKAGIWNMNANEVLQWEQQLKETVPDAKLAVIASPTGTDGKGGNYLYSPMTRNFLINANVDKEKAIEIVKFFNWMVSEEATKFFTYGWEGETYTLNNGTINYKQPENADEVNLERYRTFWLWLVQDQTYVKGLMELTPEGQELMQVYDTILANEGRDGIKFEPRLEAFSDNPDISPLGDVPAPLIIDHIIKMIYGQEPISDWPNVIEEWKAKGGEAVIKEATERYNNNDGVFLPQK</sequence>
<feature type="compositionally biased region" description="Polar residues" evidence="2">
    <location>
        <begin position="25"/>
        <end position="43"/>
    </location>
</feature>
<feature type="signal peptide" evidence="3">
    <location>
        <begin position="1"/>
        <end position="19"/>
    </location>
</feature>
<name>A0A919YMU6_9BACL</name>
<evidence type="ECO:0008006" key="6">
    <source>
        <dbReference type="Google" id="ProtNLM"/>
    </source>
</evidence>
<gene>
    <name evidence="4" type="ORF">J40TS1_17190</name>
</gene>
<feature type="region of interest" description="Disordered" evidence="2">
    <location>
        <begin position="25"/>
        <end position="51"/>
    </location>
</feature>
<dbReference type="PANTHER" id="PTHR43649">
    <property type="entry name" value="ARABINOSE-BINDING PROTEIN-RELATED"/>
    <property type="match status" value="1"/>
</dbReference>
<evidence type="ECO:0000313" key="5">
    <source>
        <dbReference type="Proteomes" id="UP000683139"/>
    </source>
</evidence>
<keyword evidence="5" id="KW-1185">Reference proteome</keyword>
<evidence type="ECO:0000313" key="4">
    <source>
        <dbReference type="EMBL" id="GIP16077.1"/>
    </source>
</evidence>
<dbReference type="EMBL" id="BOSE01000002">
    <property type="protein sequence ID" value="GIP16077.1"/>
    <property type="molecule type" value="Genomic_DNA"/>
</dbReference>
<dbReference type="Gene3D" id="3.40.190.10">
    <property type="entry name" value="Periplasmic binding protein-like II"/>
    <property type="match status" value="2"/>
</dbReference>
<reference evidence="4" key="1">
    <citation type="submission" date="2021-03" db="EMBL/GenBank/DDBJ databases">
        <title>Antimicrobial resistance genes in bacteria isolated from Japanese honey, and their potential for conferring macrolide and lincosamide resistance in the American foulbrood pathogen Paenibacillus larvae.</title>
        <authorList>
            <person name="Okamoto M."/>
            <person name="Kumagai M."/>
            <person name="Kanamori H."/>
            <person name="Takamatsu D."/>
        </authorList>
    </citation>
    <scope>NUCLEOTIDE SEQUENCE</scope>
    <source>
        <strain evidence="4">J40TS1</strain>
    </source>
</reference>
<organism evidence="4 5">
    <name type="scientific">Paenibacillus montaniterrae</name>
    <dbReference type="NCBI Taxonomy" id="429341"/>
    <lineage>
        <taxon>Bacteria</taxon>
        <taxon>Bacillati</taxon>
        <taxon>Bacillota</taxon>
        <taxon>Bacilli</taxon>
        <taxon>Bacillales</taxon>
        <taxon>Paenibacillaceae</taxon>
        <taxon>Paenibacillus</taxon>
    </lineage>
</organism>
<evidence type="ECO:0000256" key="1">
    <source>
        <dbReference type="ARBA" id="ARBA00022729"/>
    </source>
</evidence>
<protein>
    <recommendedName>
        <fullName evidence="6">ABC transporter substrate-binding protein</fullName>
    </recommendedName>
</protein>
<dbReference type="PANTHER" id="PTHR43649:SF33">
    <property type="entry name" value="POLYGALACTURONAN_RHAMNOGALACTURONAN-BINDING PROTEIN YTCQ"/>
    <property type="match status" value="1"/>
</dbReference>
<dbReference type="SUPFAM" id="SSF53850">
    <property type="entry name" value="Periplasmic binding protein-like II"/>
    <property type="match status" value="1"/>
</dbReference>
<evidence type="ECO:0000256" key="2">
    <source>
        <dbReference type="SAM" id="MobiDB-lite"/>
    </source>
</evidence>
<evidence type="ECO:0000256" key="3">
    <source>
        <dbReference type="SAM" id="SignalP"/>
    </source>
</evidence>
<keyword evidence="1 3" id="KW-0732">Signal</keyword>
<proteinExistence type="predicted"/>
<dbReference type="RefSeq" id="WP_213514317.1">
    <property type="nucleotide sequence ID" value="NZ_BOSE01000002.1"/>
</dbReference>
<dbReference type="PROSITE" id="PS51257">
    <property type="entry name" value="PROKAR_LIPOPROTEIN"/>
    <property type="match status" value="1"/>
</dbReference>
<dbReference type="Proteomes" id="UP000683139">
    <property type="component" value="Unassembled WGS sequence"/>
</dbReference>